<keyword evidence="3" id="KW-1185">Reference proteome</keyword>
<protein>
    <submittedName>
        <fullName evidence="2">Uncharacterized protein</fullName>
    </submittedName>
</protein>
<feature type="compositionally biased region" description="Basic and acidic residues" evidence="1">
    <location>
        <begin position="70"/>
        <end position="81"/>
    </location>
</feature>
<feature type="region of interest" description="Disordered" evidence="1">
    <location>
        <begin position="51"/>
        <end position="81"/>
    </location>
</feature>
<evidence type="ECO:0000256" key="1">
    <source>
        <dbReference type="SAM" id="MobiDB-lite"/>
    </source>
</evidence>
<feature type="compositionally biased region" description="Polar residues" evidence="1">
    <location>
        <begin position="1"/>
        <end position="10"/>
    </location>
</feature>
<evidence type="ECO:0000313" key="2">
    <source>
        <dbReference type="EnsemblMetazoa" id="CJA26266.1"/>
    </source>
</evidence>
<dbReference type="EnsemblMetazoa" id="CJA26266.1">
    <property type="protein sequence ID" value="CJA26266.1"/>
    <property type="gene ID" value="WBGene00181838"/>
</dbReference>
<dbReference type="Proteomes" id="UP000005237">
    <property type="component" value="Unassembled WGS sequence"/>
</dbReference>
<reference evidence="3" key="1">
    <citation type="submission" date="2010-08" db="EMBL/GenBank/DDBJ databases">
        <authorList>
            <consortium name="Caenorhabditis japonica Sequencing Consortium"/>
            <person name="Wilson R.K."/>
        </authorList>
    </citation>
    <scope>NUCLEOTIDE SEQUENCE [LARGE SCALE GENOMIC DNA]</scope>
    <source>
        <strain evidence="3">DF5081</strain>
    </source>
</reference>
<evidence type="ECO:0000313" key="3">
    <source>
        <dbReference type="Proteomes" id="UP000005237"/>
    </source>
</evidence>
<name>A0A8R1E819_CAEJA</name>
<proteinExistence type="predicted"/>
<sequence>MSGTRTSSDLQKPLSASKPNDVVKNVSKVFKSFNHVIWNLVKNYIKKFPMARGPNPAPSHYQLNTQPLNHRTDEINGRPRQ</sequence>
<reference evidence="2" key="2">
    <citation type="submission" date="2022-06" db="UniProtKB">
        <authorList>
            <consortium name="EnsemblMetazoa"/>
        </authorList>
    </citation>
    <scope>IDENTIFICATION</scope>
    <source>
        <strain evidence="2">DF5081</strain>
    </source>
</reference>
<feature type="region of interest" description="Disordered" evidence="1">
    <location>
        <begin position="1"/>
        <end position="20"/>
    </location>
</feature>
<accession>A0A8R1E819</accession>
<organism evidence="2 3">
    <name type="scientific">Caenorhabditis japonica</name>
    <dbReference type="NCBI Taxonomy" id="281687"/>
    <lineage>
        <taxon>Eukaryota</taxon>
        <taxon>Metazoa</taxon>
        <taxon>Ecdysozoa</taxon>
        <taxon>Nematoda</taxon>
        <taxon>Chromadorea</taxon>
        <taxon>Rhabditida</taxon>
        <taxon>Rhabditina</taxon>
        <taxon>Rhabditomorpha</taxon>
        <taxon>Rhabditoidea</taxon>
        <taxon>Rhabditidae</taxon>
        <taxon>Peloderinae</taxon>
        <taxon>Caenorhabditis</taxon>
    </lineage>
</organism>
<dbReference type="AlphaFoldDB" id="A0A8R1E819"/>